<evidence type="ECO:0000256" key="10">
    <source>
        <dbReference type="SAM" id="MobiDB-lite"/>
    </source>
</evidence>
<dbReference type="GO" id="GO:0005886">
    <property type="term" value="C:plasma membrane"/>
    <property type="evidence" value="ECO:0007669"/>
    <property type="project" value="UniProtKB-SubCell"/>
</dbReference>
<dbReference type="GO" id="GO:0065002">
    <property type="term" value="P:intracellular protein transmembrane transport"/>
    <property type="evidence" value="ECO:0007669"/>
    <property type="project" value="UniProtKB-UniRule"/>
</dbReference>
<feature type="compositionally biased region" description="Basic residues" evidence="10">
    <location>
        <begin position="47"/>
        <end position="57"/>
    </location>
</feature>
<comment type="similarity">
    <text evidence="9">Belongs to the SecE/SEC61-gamma family.</text>
</comment>
<dbReference type="NCBIfam" id="TIGR00964">
    <property type="entry name" value="secE_bact"/>
    <property type="match status" value="1"/>
</dbReference>
<evidence type="ECO:0000313" key="12">
    <source>
        <dbReference type="Proteomes" id="UP000186218"/>
    </source>
</evidence>
<evidence type="ECO:0000256" key="3">
    <source>
        <dbReference type="ARBA" id="ARBA00022475"/>
    </source>
</evidence>
<feature type="compositionally biased region" description="Basic and acidic residues" evidence="10">
    <location>
        <begin position="1"/>
        <end position="14"/>
    </location>
</feature>
<reference evidence="11 12" key="1">
    <citation type="submission" date="2017-01" db="EMBL/GenBank/DDBJ databases">
        <authorList>
            <person name="Mah S.A."/>
            <person name="Swanson W.J."/>
            <person name="Moy G.W."/>
            <person name="Vacquier V.D."/>
        </authorList>
    </citation>
    <scope>NUCLEOTIDE SEQUENCE [LARGE SCALE GENOMIC DNA]</scope>
    <source>
        <strain evidence="11 12">CPCC 203464</strain>
    </source>
</reference>
<evidence type="ECO:0000256" key="1">
    <source>
        <dbReference type="ARBA" id="ARBA00004370"/>
    </source>
</evidence>
<dbReference type="Gene3D" id="1.20.5.1030">
    <property type="entry name" value="Preprotein translocase secy subunit"/>
    <property type="match status" value="1"/>
</dbReference>
<dbReference type="HAMAP" id="MF_00422">
    <property type="entry name" value="SecE"/>
    <property type="match status" value="1"/>
</dbReference>
<organism evidence="11 12">
    <name type="scientific">Williamsia sterculiae</name>
    <dbReference type="NCBI Taxonomy" id="1344003"/>
    <lineage>
        <taxon>Bacteria</taxon>
        <taxon>Bacillati</taxon>
        <taxon>Actinomycetota</taxon>
        <taxon>Actinomycetes</taxon>
        <taxon>Mycobacteriales</taxon>
        <taxon>Nocardiaceae</taxon>
        <taxon>Williamsia</taxon>
    </lineage>
</organism>
<evidence type="ECO:0000256" key="4">
    <source>
        <dbReference type="ARBA" id="ARBA00022692"/>
    </source>
</evidence>
<dbReference type="OrthoDB" id="9805743at2"/>
<evidence type="ECO:0000256" key="2">
    <source>
        <dbReference type="ARBA" id="ARBA00022448"/>
    </source>
</evidence>
<feature type="transmembrane region" description="Helical" evidence="9">
    <location>
        <begin position="116"/>
        <end position="137"/>
    </location>
</feature>
<comment type="subunit">
    <text evidence="9">Component of the Sec protein translocase complex. Heterotrimer consisting of SecY, SecE and SecG subunits. The heterotrimers can form oligomers, although 1 heterotrimer is thought to be able to translocate proteins. Interacts with the ribosome. Interacts with SecDF, and other proteins may be involved. Interacts with SecA.</text>
</comment>
<keyword evidence="4 9" id="KW-0812">Transmembrane</keyword>
<comment type="function">
    <text evidence="9">Essential subunit of the Sec protein translocation channel SecYEG. Clamps together the 2 halves of SecY. May contact the channel plug during translocation.</text>
</comment>
<protein>
    <recommendedName>
        <fullName evidence="9">Protein translocase subunit SecE</fullName>
    </recommendedName>
</protein>
<dbReference type="RefSeq" id="WP_076476445.1">
    <property type="nucleotide sequence ID" value="NZ_FTNT01000001.1"/>
</dbReference>
<comment type="subcellular location">
    <subcellularLocation>
        <location evidence="9">Cell membrane</location>
        <topology evidence="9">Single-pass membrane protein</topology>
    </subcellularLocation>
    <subcellularLocation>
        <location evidence="1">Membrane</location>
    </subcellularLocation>
</comment>
<dbReference type="STRING" id="1344003.SAMN05445060_0551"/>
<evidence type="ECO:0000313" key="11">
    <source>
        <dbReference type="EMBL" id="SIR70297.1"/>
    </source>
</evidence>
<sequence length="150" mass="16333">MSKRDRAIRAKEAADEAGVTKVDDTDVDAADLDGSSGDDAVEAQRPSGKRAAPRGKRSRSEATGTEAADASAVAVKEKKTKKRTGESRNPFVRIWIFLKQVVGELKKVIWPSRREMIQYTIVVLIFVVIMTAIIGGLDVGFAKAVLWLFG</sequence>
<evidence type="ECO:0000256" key="5">
    <source>
        <dbReference type="ARBA" id="ARBA00022927"/>
    </source>
</evidence>
<keyword evidence="12" id="KW-1185">Reference proteome</keyword>
<keyword evidence="7 9" id="KW-0811">Translocation</keyword>
<dbReference type="GO" id="GO:0009306">
    <property type="term" value="P:protein secretion"/>
    <property type="evidence" value="ECO:0007669"/>
    <property type="project" value="UniProtKB-UniRule"/>
</dbReference>
<evidence type="ECO:0000256" key="8">
    <source>
        <dbReference type="ARBA" id="ARBA00023136"/>
    </source>
</evidence>
<dbReference type="AlphaFoldDB" id="A0A1N7D3H4"/>
<keyword evidence="5 9" id="KW-0653">Protein transport</keyword>
<evidence type="ECO:0000256" key="7">
    <source>
        <dbReference type="ARBA" id="ARBA00023010"/>
    </source>
</evidence>
<keyword evidence="3 9" id="KW-1003">Cell membrane</keyword>
<dbReference type="GO" id="GO:0006605">
    <property type="term" value="P:protein targeting"/>
    <property type="evidence" value="ECO:0007669"/>
    <property type="project" value="UniProtKB-UniRule"/>
</dbReference>
<dbReference type="InterPro" id="IPR005807">
    <property type="entry name" value="SecE_bac"/>
</dbReference>
<proteinExistence type="inferred from homology"/>
<dbReference type="PROSITE" id="PS01067">
    <property type="entry name" value="SECE_SEC61G"/>
    <property type="match status" value="1"/>
</dbReference>
<dbReference type="Proteomes" id="UP000186218">
    <property type="component" value="Unassembled WGS sequence"/>
</dbReference>
<keyword evidence="8 9" id="KW-0472">Membrane</keyword>
<dbReference type="EMBL" id="FTNT01000001">
    <property type="protein sequence ID" value="SIR70297.1"/>
    <property type="molecule type" value="Genomic_DNA"/>
</dbReference>
<evidence type="ECO:0000256" key="6">
    <source>
        <dbReference type="ARBA" id="ARBA00022989"/>
    </source>
</evidence>
<name>A0A1N7D3H4_9NOCA</name>
<dbReference type="GO" id="GO:0043952">
    <property type="term" value="P:protein transport by the Sec complex"/>
    <property type="evidence" value="ECO:0007669"/>
    <property type="project" value="UniProtKB-UniRule"/>
</dbReference>
<dbReference type="GO" id="GO:0008320">
    <property type="term" value="F:protein transmembrane transporter activity"/>
    <property type="evidence" value="ECO:0007669"/>
    <property type="project" value="UniProtKB-UniRule"/>
</dbReference>
<dbReference type="InterPro" id="IPR001901">
    <property type="entry name" value="Translocase_SecE/Sec61-g"/>
</dbReference>
<evidence type="ECO:0000256" key="9">
    <source>
        <dbReference type="HAMAP-Rule" id="MF_00422"/>
    </source>
</evidence>
<dbReference type="PANTHER" id="PTHR33910:SF1">
    <property type="entry name" value="PROTEIN TRANSLOCASE SUBUNIT SECE"/>
    <property type="match status" value="1"/>
</dbReference>
<keyword evidence="2 9" id="KW-0813">Transport</keyword>
<accession>A0A1N7D3H4</accession>
<keyword evidence="6 9" id="KW-1133">Transmembrane helix</keyword>
<gene>
    <name evidence="9" type="primary">secE</name>
    <name evidence="11" type="ORF">SAMN05445060_0551</name>
</gene>
<dbReference type="InterPro" id="IPR038379">
    <property type="entry name" value="SecE_sf"/>
</dbReference>
<dbReference type="Pfam" id="PF00584">
    <property type="entry name" value="SecE"/>
    <property type="match status" value="1"/>
</dbReference>
<feature type="region of interest" description="Disordered" evidence="10">
    <location>
        <begin position="1"/>
        <end position="85"/>
    </location>
</feature>
<dbReference type="PANTHER" id="PTHR33910">
    <property type="entry name" value="PROTEIN TRANSLOCASE SUBUNIT SECE"/>
    <property type="match status" value="1"/>
</dbReference>